<keyword evidence="5" id="KW-0564">Palmitate</keyword>
<dbReference type="Proteomes" id="UP001501321">
    <property type="component" value="Unassembled WGS sequence"/>
</dbReference>
<dbReference type="PANTHER" id="PTHR38038">
    <property type="entry name" value="PENICILLIN-BINDING PROTEIN ACTIVATOR LPOA"/>
    <property type="match status" value="1"/>
</dbReference>
<evidence type="ECO:0000256" key="2">
    <source>
        <dbReference type="ARBA" id="ARBA00022960"/>
    </source>
</evidence>
<dbReference type="Pfam" id="PF04348">
    <property type="entry name" value="LppC"/>
    <property type="match status" value="1"/>
</dbReference>
<dbReference type="RefSeq" id="WP_345012966.1">
    <property type="nucleotide sequence ID" value="NZ_BAABFC010000013.1"/>
</dbReference>
<evidence type="ECO:0000256" key="4">
    <source>
        <dbReference type="ARBA" id="ARBA00023136"/>
    </source>
</evidence>
<dbReference type="Gene3D" id="1.25.40.10">
    <property type="entry name" value="Tetratricopeptide repeat domain"/>
    <property type="match status" value="1"/>
</dbReference>
<keyword evidence="2" id="KW-0133">Cell shape</keyword>
<dbReference type="InterPro" id="IPR007443">
    <property type="entry name" value="LpoA"/>
</dbReference>
<comment type="caution">
    <text evidence="10">The sequence shown here is derived from an EMBL/GenBank/DDBJ whole genome shotgun (WGS) entry which is preliminary data.</text>
</comment>
<feature type="compositionally biased region" description="Low complexity" evidence="8">
    <location>
        <begin position="606"/>
        <end position="627"/>
    </location>
</feature>
<dbReference type="CDD" id="cd06339">
    <property type="entry name" value="PBP1_YraM_LppC_lipoprotein-like"/>
    <property type="match status" value="1"/>
</dbReference>
<feature type="compositionally biased region" description="Acidic residues" evidence="8">
    <location>
        <begin position="628"/>
        <end position="640"/>
    </location>
</feature>
<keyword evidence="1 9" id="KW-0732">Signal</keyword>
<keyword evidence="11" id="KW-1185">Reference proteome</keyword>
<keyword evidence="6" id="KW-0998">Cell outer membrane</keyword>
<reference evidence="11" key="1">
    <citation type="journal article" date="2019" name="Int. J. Syst. Evol. Microbiol.">
        <title>The Global Catalogue of Microorganisms (GCM) 10K type strain sequencing project: providing services to taxonomists for standard genome sequencing and annotation.</title>
        <authorList>
            <consortium name="The Broad Institute Genomics Platform"/>
            <consortium name="The Broad Institute Genome Sequencing Center for Infectious Disease"/>
            <person name="Wu L."/>
            <person name="Ma J."/>
        </authorList>
    </citation>
    <scope>NUCLEOTIDE SEQUENCE [LARGE SCALE GENOMIC DNA]</scope>
    <source>
        <strain evidence="11">JCM 32226</strain>
    </source>
</reference>
<evidence type="ECO:0000256" key="1">
    <source>
        <dbReference type="ARBA" id="ARBA00022729"/>
    </source>
</evidence>
<dbReference type="Gene3D" id="1.25.40.650">
    <property type="match status" value="1"/>
</dbReference>
<evidence type="ECO:0000313" key="10">
    <source>
        <dbReference type="EMBL" id="GAA4500262.1"/>
    </source>
</evidence>
<evidence type="ECO:0000256" key="5">
    <source>
        <dbReference type="ARBA" id="ARBA00023139"/>
    </source>
</evidence>
<sequence length="640" mass="69115">MSRVTKRHSLTQFLLASLLGLLLTACAGSTGSTQVTPQAAPPAFSDLTQDANWYLAQVAQSGPADRFAWQVLASRSLIQAGDLQQAQAILQQLDKEAFTPRLRSQYKLLQATLLQRQADAASALVALADLDLRPLDATTLAYHHKLKAQLLLDNGDKLAAVQSLSALDALLPADQQDANRQQIWQLLQGYNADTLRAYEEKPAPDTASGWFELAALVSELGAQPDALTQALQAWQQAYPNHPGLALWQSQAHDKQPLDIKDQGQGSYAPSQIAVFLPLSGNLANHGNTLRNGIMVGYKEAGLQADLRFYDSAAQPMDKLYQQAVADGAQFIIGPLLKSELTALLALDPQLPVLALNEPDQVDYHADRFFFSLSPEGDAKEVARRIQAEGHVSPLLVLPAGTLGQRTFDAFNQEWQQLTGGQAKVAWMSSREQMQDSLGEALGVSSRNGKAVAGNAEGDVKQADTDAIFMLASPIEATTIRSYVEYVLDPRAPRPAYYLGPKSNVQDRVDLARELNGVELGDMPWMLGQYGSLREQVASLLPPDGGELLRFYALGVDAIKLLPHLADLNRDHSSQLAGLCGGLSLNDKGVVERHLSWGKYDNGELVGEAGAPAEPATGSDPAAQPDAEQQADADELELLSQ</sequence>
<organism evidence="10 11">
    <name type="scientific">Pseudaeromonas paramecii</name>
    <dbReference type="NCBI Taxonomy" id="2138166"/>
    <lineage>
        <taxon>Bacteria</taxon>
        <taxon>Pseudomonadati</taxon>
        <taxon>Pseudomonadota</taxon>
        <taxon>Gammaproteobacteria</taxon>
        <taxon>Aeromonadales</taxon>
        <taxon>Aeromonadaceae</taxon>
        <taxon>Pseudaeromonas</taxon>
    </lineage>
</organism>
<evidence type="ECO:0000256" key="9">
    <source>
        <dbReference type="SAM" id="SignalP"/>
    </source>
</evidence>
<proteinExistence type="predicted"/>
<dbReference type="EMBL" id="BAABFC010000013">
    <property type="protein sequence ID" value="GAA4500262.1"/>
    <property type="molecule type" value="Genomic_DNA"/>
</dbReference>
<keyword evidence="4" id="KW-0472">Membrane</keyword>
<evidence type="ECO:0000256" key="8">
    <source>
        <dbReference type="SAM" id="MobiDB-lite"/>
    </source>
</evidence>
<evidence type="ECO:0000256" key="7">
    <source>
        <dbReference type="ARBA" id="ARBA00023288"/>
    </source>
</evidence>
<dbReference type="Gene3D" id="3.40.50.2300">
    <property type="match status" value="2"/>
</dbReference>
<accession>A0ABP8QB10</accession>
<dbReference type="PANTHER" id="PTHR38038:SF1">
    <property type="entry name" value="PENICILLIN-BINDING PROTEIN ACTIVATOR LPOA"/>
    <property type="match status" value="1"/>
</dbReference>
<evidence type="ECO:0000256" key="3">
    <source>
        <dbReference type="ARBA" id="ARBA00022984"/>
    </source>
</evidence>
<protein>
    <submittedName>
        <fullName evidence="10">Penicillin-binding protein activator</fullName>
    </submittedName>
</protein>
<keyword evidence="7" id="KW-0449">Lipoprotein</keyword>
<gene>
    <name evidence="10" type="ORF">GCM10023095_21800</name>
</gene>
<dbReference type="PROSITE" id="PS51257">
    <property type="entry name" value="PROKAR_LIPOPROTEIN"/>
    <property type="match status" value="1"/>
</dbReference>
<keyword evidence="3" id="KW-0573">Peptidoglycan synthesis</keyword>
<dbReference type="InterPro" id="IPR011990">
    <property type="entry name" value="TPR-like_helical_dom_sf"/>
</dbReference>
<feature type="chain" id="PRO_5045949667" evidence="9">
    <location>
        <begin position="28"/>
        <end position="640"/>
    </location>
</feature>
<dbReference type="InterPro" id="IPR028082">
    <property type="entry name" value="Peripla_BP_I"/>
</dbReference>
<feature type="signal peptide" evidence="9">
    <location>
        <begin position="1"/>
        <end position="27"/>
    </location>
</feature>
<name>A0ABP8QB10_9GAMM</name>
<evidence type="ECO:0000313" key="11">
    <source>
        <dbReference type="Proteomes" id="UP001501321"/>
    </source>
</evidence>
<feature type="region of interest" description="Disordered" evidence="8">
    <location>
        <begin position="603"/>
        <end position="640"/>
    </location>
</feature>
<evidence type="ECO:0000256" key="6">
    <source>
        <dbReference type="ARBA" id="ARBA00023237"/>
    </source>
</evidence>
<dbReference type="SUPFAM" id="SSF53822">
    <property type="entry name" value="Periplasmic binding protein-like I"/>
    <property type="match status" value="1"/>
</dbReference>